<evidence type="ECO:0000313" key="5">
    <source>
        <dbReference type="Proteomes" id="UP000069654"/>
    </source>
</evidence>
<keyword evidence="1 4" id="KW-0378">Hydrolase</keyword>
<dbReference type="STRING" id="1797.RMCT_0482"/>
<feature type="domain" description="Alpha/beta hydrolase fold-3" evidence="3">
    <location>
        <begin position="94"/>
        <end position="300"/>
    </location>
</feature>
<dbReference type="InterPro" id="IPR013094">
    <property type="entry name" value="AB_hydrolase_3"/>
</dbReference>
<dbReference type="Proteomes" id="UP000069654">
    <property type="component" value="Unassembled WGS sequence"/>
</dbReference>
<dbReference type="GO" id="GO:0016787">
    <property type="term" value="F:hydrolase activity"/>
    <property type="evidence" value="ECO:0007669"/>
    <property type="project" value="UniProtKB-KW"/>
</dbReference>
<comment type="caution">
    <text evidence="4">The sequence shown here is derived from an EMBL/GenBank/DDBJ whole genome shotgun (WGS) entry which is preliminary data.</text>
</comment>
<dbReference type="OrthoDB" id="3181909at2"/>
<evidence type="ECO:0000313" key="4">
    <source>
        <dbReference type="EMBL" id="GAT13511.1"/>
    </source>
</evidence>
<feature type="region of interest" description="Disordered" evidence="2">
    <location>
        <begin position="49"/>
        <end position="71"/>
    </location>
</feature>
<sequence>MTDHVGPAPQGGLDPQIATLLPQLDSGFPPVHTMTGAEARAAIRSRFRPASRPRPVASITDTTVTGPDGPVPVRIYHPRHQDGPLRQNKPMPTLVYAHGGGWVFCDLDSHDELCRDLADRIPAVVVSVHYRRAPDEGRWPAAAEDVHAATCWAAEHVAELGGRADAILVGGDSAGGNLAAVTALMARDRSGPRLAGQLLLYPVIAADFDTESYRRFGTGYYNPRPALRWYWDQYVPDPADRDHPYACPLRAELNGLPPAIMAVAGHDPLRDEGLAYGAALQQAGVSTVVRVFDGGIHGFMTMPALDICDRARSQVCADVADLVGRIGVAAP</sequence>
<reference evidence="5" key="2">
    <citation type="submission" date="2016-02" db="EMBL/GenBank/DDBJ databases">
        <title>Draft genome sequence of five rapidly growing Mycobacterium species.</title>
        <authorList>
            <person name="Katahira K."/>
            <person name="Gotou Y."/>
            <person name="Iida K."/>
            <person name="Ogura Y."/>
            <person name="Hayashi T."/>
        </authorList>
    </citation>
    <scope>NUCLEOTIDE SEQUENCE [LARGE SCALE GENOMIC DNA]</scope>
    <source>
        <strain evidence="5">JCM6362</strain>
    </source>
</reference>
<dbReference type="AlphaFoldDB" id="A0A117ILD4"/>
<evidence type="ECO:0000259" key="3">
    <source>
        <dbReference type="Pfam" id="PF07859"/>
    </source>
</evidence>
<proteinExistence type="predicted"/>
<organism evidence="4 5">
    <name type="scientific">Mycolicibacterium thermoresistibile</name>
    <name type="common">Mycobacterium thermoresistibile</name>
    <dbReference type="NCBI Taxonomy" id="1797"/>
    <lineage>
        <taxon>Bacteria</taxon>
        <taxon>Bacillati</taxon>
        <taxon>Actinomycetota</taxon>
        <taxon>Actinomycetes</taxon>
        <taxon>Mycobacteriales</taxon>
        <taxon>Mycobacteriaceae</taxon>
        <taxon>Mycolicibacterium</taxon>
    </lineage>
</organism>
<dbReference type="InterPro" id="IPR029058">
    <property type="entry name" value="AB_hydrolase_fold"/>
</dbReference>
<dbReference type="Gene3D" id="3.40.50.1820">
    <property type="entry name" value="alpha/beta hydrolase"/>
    <property type="match status" value="1"/>
</dbReference>
<gene>
    <name evidence="4" type="ORF">RMCT_0482</name>
</gene>
<dbReference type="RefSeq" id="WP_050811975.1">
    <property type="nucleotide sequence ID" value="NZ_BCTB01000003.1"/>
</dbReference>
<dbReference type="PANTHER" id="PTHR48081">
    <property type="entry name" value="AB HYDROLASE SUPERFAMILY PROTEIN C4A8.06C"/>
    <property type="match status" value="1"/>
</dbReference>
<dbReference type="InterPro" id="IPR050300">
    <property type="entry name" value="GDXG_lipolytic_enzyme"/>
</dbReference>
<protein>
    <submittedName>
        <fullName evidence="4">Alpha/beta hydrolase fold-3</fullName>
    </submittedName>
</protein>
<dbReference type="SUPFAM" id="SSF53474">
    <property type="entry name" value="alpha/beta-Hydrolases"/>
    <property type="match status" value="1"/>
</dbReference>
<dbReference type="EMBL" id="BCTB01000003">
    <property type="protein sequence ID" value="GAT13511.1"/>
    <property type="molecule type" value="Genomic_DNA"/>
</dbReference>
<evidence type="ECO:0000256" key="2">
    <source>
        <dbReference type="SAM" id="MobiDB-lite"/>
    </source>
</evidence>
<reference evidence="4 5" key="1">
    <citation type="journal article" date="2016" name="Genome Announc.">
        <title>Draft Genome Sequences of Five Rapidly Growing Mycobacterium Species, M. thermoresistibile, M. fortuitum subsp. acetamidolyticum, M. canariasense, M. brisbanense, and M. novocastrense.</title>
        <authorList>
            <person name="Katahira K."/>
            <person name="Ogura Y."/>
            <person name="Gotoh Y."/>
            <person name="Hayashi T."/>
        </authorList>
    </citation>
    <scope>NUCLEOTIDE SEQUENCE [LARGE SCALE GENOMIC DNA]</scope>
    <source>
        <strain evidence="4 5">JCM6362</strain>
    </source>
</reference>
<dbReference type="Pfam" id="PF07859">
    <property type="entry name" value="Abhydrolase_3"/>
    <property type="match status" value="1"/>
</dbReference>
<name>A0A117ILD4_MYCTH</name>
<dbReference type="PANTHER" id="PTHR48081:SF8">
    <property type="entry name" value="ALPHA_BETA HYDROLASE FOLD-3 DOMAIN-CONTAINING PROTEIN-RELATED"/>
    <property type="match status" value="1"/>
</dbReference>
<evidence type="ECO:0000256" key="1">
    <source>
        <dbReference type="ARBA" id="ARBA00022801"/>
    </source>
</evidence>
<accession>A0A117ILD4</accession>